<evidence type="ECO:0000313" key="1">
    <source>
        <dbReference type="EMBL" id="RXN35517.1"/>
    </source>
</evidence>
<organism evidence="1 2">
    <name type="scientific">Labeo rohita</name>
    <name type="common">Indian major carp</name>
    <name type="synonym">Cyprinus rohita</name>
    <dbReference type="NCBI Taxonomy" id="84645"/>
    <lineage>
        <taxon>Eukaryota</taxon>
        <taxon>Metazoa</taxon>
        <taxon>Chordata</taxon>
        <taxon>Craniata</taxon>
        <taxon>Vertebrata</taxon>
        <taxon>Euteleostomi</taxon>
        <taxon>Actinopterygii</taxon>
        <taxon>Neopterygii</taxon>
        <taxon>Teleostei</taxon>
        <taxon>Ostariophysi</taxon>
        <taxon>Cypriniformes</taxon>
        <taxon>Cyprinidae</taxon>
        <taxon>Labeoninae</taxon>
        <taxon>Labeonini</taxon>
        <taxon>Labeo</taxon>
    </lineage>
</organism>
<dbReference type="EMBL" id="QBIY01011113">
    <property type="protein sequence ID" value="RXN35517.1"/>
    <property type="molecule type" value="Genomic_DNA"/>
</dbReference>
<reference evidence="1 2" key="1">
    <citation type="submission" date="2018-03" db="EMBL/GenBank/DDBJ databases">
        <title>Draft genome sequence of Rohu Carp (Labeo rohita).</title>
        <authorList>
            <person name="Das P."/>
            <person name="Kushwaha B."/>
            <person name="Joshi C.G."/>
            <person name="Kumar D."/>
            <person name="Nagpure N.S."/>
            <person name="Sahoo L."/>
            <person name="Das S.P."/>
            <person name="Bit A."/>
            <person name="Patnaik S."/>
            <person name="Meher P.K."/>
            <person name="Jayasankar P."/>
            <person name="Koringa P.G."/>
            <person name="Patel N.V."/>
            <person name="Hinsu A.T."/>
            <person name="Kumar R."/>
            <person name="Pandey M."/>
            <person name="Agarwal S."/>
            <person name="Srivastava S."/>
            <person name="Singh M."/>
            <person name="Iquebal M.A."/>
            <person name="Jaiswal S."/>
            <person name="Angadi U.B."/>
            <person name="Kumar N."/>
            <person name="Raza M."/>
            <person name="Shah T.M."/>
            <person name="Rai A."/>
            <person name="Jena J.K."/>
        </authorList>
    </citation>
    <scope>NUCLEOTIDE SEQUENCE [LARGE SCALE GENOMIC DNA]</scope>
    <source>
        <strain evidence="1">DASCIFA01</strain>
        <tissue evidence="1">Testis</tissue>
    </source>
</reference>
<name>A0A498NVN2_LABRO</name>
<protein>
    <submittedName>
        <fullName evidence="1">Uncharacterized protein</fullName>
    </submittedName>
</protein>
<keyword evidence="2" id="KW-1185">Reference proteome</keyword>
<evidence type="ECO:0000313" key="2">
    <source>
        <dbReference type="Proteomes" id="UP000290572"/>
    </source>
</evidence>
<accession>A0A498NVN2</accession>
<dbReference type="AlphaFoldDB" id="A0A498NVN2"/>
<sequence length="144" mass="15980">MLLTSVQHNGLGDADDNIDGLEEDTVKECLLAMTTLKEFDAESITAAVEEQLMCHGIDELNFCSFAKVTFEPGCKIRISHNSIISENMLEHHIDGKMQDSPKHKTERRKACGLLNGGVITECQHLQRLWPLGFGLGRQGSHHVP</sequence>
<dbReference type="Proteomes" id="UP000290572">
    <property type="component" value="Unassembled WGS sequence"/>
</dbReference>
<comment type="caution">
    <text evidence="1">The sequence shown here is derived from an EMBL/GenBank/DDBJ whole genome shotgun (WGS) entry which is preliminary data.</text>
</comment>
<proteinExistence type="predicted"/>
<gene>
    <name evidence="1" type="ORF">ROHU_003753</name>
</gene>